<dbReference type="PANTHER" id="PTHR23292:SF6">
    <property type="entry name" value="FI16602P1-RELATED"/>
    <property type="match status" value="1"/>
</dbReference>
<evidence type="ECO:0000256" key="7">
    <source>
        <dbReference type="ARBA" id="ARBA00023136"/>
    </source>
</evidence>
<organism evidence="10">
    <name type="scientific">Lepeophtheirus salmonis</name>
    <name type="common">Salmon louse</name>
    <name type="synonym">Caligus salmonis</name>
    <dbReference type="NCBI Taxonomy" id="72036"/>
    <lineage>
        <taxon>Eukaryota</taxon>
        <taxon>Metazoa</taxon>
        <taxon>Ecdysozoa</taxon>
        <taxon>Arthropoda</taxon>
        <taxon>Crustacea</taxon>
        <taxon>Multicrustacea</taxon>
        <taxon>Hexanauplia</taxon>
        <taxon>Copepoda</taxon>
        <taxon>Siphonostomatoida</taxon>
        <taxon>Caligidae</taxon>
        <taxon>Lepeophtheirus</taxon>
    </lineage>
</organism>
<evidence type="ECO:0000256" key="5">
    <source>
        <dbReference type="ARBA" id="ARBA00022723"/>
    </source>
</evidence>
<dbReference type="PANTHER" id="PTHR23292">
    <property type="entry name" value="LIPOPOLYSACCHARIDE-INDUCED TUMOR NECROSIS FACTOR-ALPHA FACTOR"/>
    <property type="match status" value="1"/>
</dbReference>
<sequence length="129" mass="14475">MSHTYSAAISSPKKPYHHEFIDYGANPHPAWSLNSGNDDSTKIATQLVVPIELSDSPVTLTCYHCQHHMTTRTKTGPSTLTWALCAGLCLLTCCCCFIPFCCHSLYVTEHYCSNCDILLGKYKGWERRK</sequence>
<evidence type="ECO:0000256" key="6">
    <source>
        <dbReference type="ARBA" id="ARBA00022833"/>
    </source>
</evidence>
<dbReference type="PROSITE" id="PS51837">
    <property type="entry name" value="LITAF"/>
    <property type="match status" value="1"/>
</dbReference>
<reference evidence="10" key="1">
    <citation type="submission" date="2014-05" db="EMBL/GenBank/DDBJ databases">
        <authorList>
            <person name="Chronopoulou M."/>
        </authorList>
    </citation>
    <scope>NUCLEOTIDE SEQUENCE</scope>
    <source>
        <tissue evidence="10">Whole organism</tissue>
    </source>
</reference>
<dbReference type="SMART" id="SM00714">
    <property type="entry name" value="LITAF"/>
    <property type="match status" value="1"/>
</dbReference>
<dbReference type="GO" id="GO:0005765">
    <property type="term" value="C:lysosomal membrane"/>
    <property type="evidence" value="ECO:0007669"/>
    <property type="project" value="UniProtKB-SubCell"/>
</dbReference>
<comment type="subcellular location">
    <subcellularLocation>
        <location evidence="2">Endosome membrane</location>
        <topology evidence="2">Peripheral membrane protein</topology>
    </subcellularLocation>
    <subcellularLocation>
        <location evidence="1">Late endosome membrane</location>
    </subcellularLocation>
    <subcellularLocation>
        <location evidence="3">Lysosome membrane</location>
        <topology evidence="3">Peripheral membrane protein</topology>
        <orientation evidence="3">Cytoplasmic side</orientation>
    </subcellularLocation>
</comment>
<dbReference type="GO" id="GO:0008270">
    <property type="term" value="F:zinc ion binding"/>
    <property type="evidence" value="ECO:0007669"/>
    <property type="project" value="TreeGrafter"/>
</dbReference>
<evidence type="ECO:0000256" key="2">
    <source>
        <dbReference type="ARBA" id="ARBA00004481"/>
    </source>
</evidence>
<keyword evidence="6" id="KW-0862">Zinc</keyword>
<evidence type="ECO:0000313" key="10">
    <source>
        <dbReference type="EMBL" id="CDW38571.1"/>
    </source>
</evidence>
<feature type="domain" description="LITAF" evidence="9">
    <location>
        <begin position="39"/>
        <end position="124"/>
    </location>
</feature>
<dbReference type="Pfam" id="PF10601">
    <property type="entry name" value="zf-LITAF-like"/>
    <property type="match status" value="1"/>
</dbReference>
<dbReference type="InterPro" id="IPR037519">
    <property type="entry name" value="LITAF_fam"/>
</dbReference>
<protein>
    <submittedName>
        <fullName evidence="10">Lipopolysaccharideinduced TNF factor [Trichechus manatus latirostris]</fullName>
    </submittedName>
</protein>
<keyword evidence="8" id="KW-0812">Transmembrane</keyword>
<keyword evidence="8" id="KW-1133">Transmembrane helix</keyword>
<keyword evidence="7 8" id="KW-0472">Membrane</keyword>
<comment type="similarity">
    <text evidence="4">Belongs to the CDIP1/LITAF family.</text>
</comment>
<dbReference type="InterPro" id="IPR006629">
    <property type="entry name" value="LITAF"/>
</dbReference>
<proteinExistence type="inferred from homology"/>
<evidence type="ECO:0000259" key="9">
    <source>
        <dbReference type="PROSITE" id="PS51837"/>
    </source>
</evidence>
<dbReference type="AlphaFoldDB" id="A0A0K2ULL1"/>
<evidence type="ECO:0000256" key="3">
    <source>
        <dbReference type="ARBA" id="ARBA00004630"/>
    </source>
</evidence>
<evidence type="ECO:0000256" key="4">
    <source>
        <dbReference type="ARBA" id="ARBA00005975"/>
    </source>
</evidence>
<dbReference type="EMBL" id="HACA01021210">
    <property type="protein sequence ID" value="CDW38571.1"/>
    <property type="molecule type" value="Transcribed_RNA"/>
</dbReference>
<evidence type="ECO:0000256" key="8">
    <source>
        <dbReference type="SAM" id="Phobius"/>
    </source>
</evidence>
<gene>
    <name evidence="10" type="primary">LITAF</name>
</gene>
<keyword evidence="5" id="KW-0479">Metal-binding</keyword>
<accession>A0A0K2ULL1</accession>
<dbReference type="OrthoDB" id="5599753at2759"/>
<feature type="transmembrane region" description="Helical" evidence="8">
    <location>
        <begin position="79"/>
        <end position="100"/>
    </location>
</feature>
<dbReference type="GO" id="GO:0031902">
    <property type="term" value="C:late endosome membrane"/>
    <property type="evidence" value="ECO:0007669"/>
    <property type="project" value="UniProtKB-SubCell"/>
</dbReference>
<name>A0A0K2ULL1_LEPSM</name>
<evidence type="ECO:0000256" key="1">
    <source>
        <dbReference type="ARBA" id="ARBA00004414"/>
    </source>
</evidence>